<dbReference type="InterPro" id="IPR035919">
    <property type="entry name" value="EAL_sf"/>
</dbReference>
<dbReference type="Proteomes" id="UP000621540">
    <property type="component" value="Unassembled WGS sequence"/>
</dbReference>
<dbReference type="NCBIfam" id="TIGR00254">
    <property type="entry name" value="GGDEF"/>
    <property type="match status" value="1"/>
</dbReference>
<evidence type="ECO:0000259" key="1">
    <source>
        <dbReference type="PROSITE" id="PS50883"/>
    </source>
</evidence>
<dbReference type="PROSITE" id="PS50883">
    <property type="entry name" value="EAL"/>
    <property type="match status" value="1"/>
</dbReference>
<dbReference type="Pfam" id="PF00563">
    <property type="entry name" value="EAL"/>
    <property type="match status" value="1"/>
</dbReference>
<accession>A0ABR7I7J9</accession>
<dbReference type="SMART" id="SM00052">
    <property type="entry name" value="EAL"/>
    <property type="match status" value="1"/>
</dbReference>
<dbReference type="PANTHER" id="PTHR33121">
    <property type="entry name" value="CYCLIC DI-GMP PHOSPHODIESTERASE PDEF"/>
    <property type="match status" value="1"/>
</dbReference>
<dbReference type="Gene3D" id="3.30.450.20">
    <property type="entry name" value="PAS domain"/>
    <property type="match status" value="1"/>
</dbReference>
<dbReference type="CDD" id="cd01948">
    <property type="entry name" value="EAL"/>
    <property type="match status" value="1"/>
</dbReference>
<reference evidence="3 4" key="1">
    <citation type="submission" date="2020-08" db="EMBL/GenBank/DDBJ databases">
        <title>Genome public.</title>
        <authorList>
            <person name="Liu C."/>
            <person name="Sun Q."/>
        </authorList>
    </citation>
    <scope>NUCLEOTIDE SEQUENCE [LARGE SCALE GENOMIC DNA]</scope>
    <source>
        <strain evidence="3 4">BX0805</strain>
    </source>
</reference>
<evidence type="ECO:0000313" key="3">
    <source>
        <dbReference type="EMBL" id="MBC5752887.1"/>
    </source>
</evidence>
<gene>
    <name evidence="3" type="ORF">H8Z76_02405</name>
</gene>
<dbReference type="InterPro" id="IPR050706">
    <property type="entry name" value="Cyclic-di-GMP_PDE-like"/>
</dbReference>
<sequence>MEKQRSASTFEMLCDIIDKFAPCMNDYLYAYDITNDAYYISKKALDRFALPSNLFHDVVEAHNVFVYADDIKILSEDLKKMLRGEKESHNIKYRWIGKNGQPIWINCKGCIYVLGEKKETFLLGCINEIGARQAADNVSNLLGEEAFKEQVQQLQEVDKKGYVLRIGIDDIKDINERFGIEYGDYILRVLADRMKEAAHPGQTVYRMLGDEFILLDAAGRTAEDAVAIYNGICRAIEAAIEKDHYKAVYTVSGGIVMSEDIKARDYGEMMKISQFALSQAKGNGKNQVYLFAEEDYRKFVRRRDILRAVRQSVAEDFKGFELYFQPIMRSKGGNLFAAETLLRFHMSEQEMVSPVEFIPVLEESGLIIPVGKWILKNALLMCKKCQSVKPDFKISINISYIQILKSQILEEIIHSIEETEVEPSSVITELTESGGVGNTVMIQELWDKLKEYGVYIALDDFGTGYSNLQNIGNMTPHIVKLDRSFTIKALQHDYENRLMLCIIQMVHSIGLKICVEGVETKEELDQILTLGPDFIQGFYYGKPCPQEEFFDRFIKD</sequence>
<keyword evidence="4" id="KW-1185">Reference proteome</keyword>
<dbReference type="CDD" id="cd01949">
    <property type="entry name" value="GGDEF"/>
    <property type="match status" value="1"/>
</dbReference>
<dbReference type="InterPro" id="IPR029787">
    <property type="entry name" value="Nucleotide_cyclase"/>
</dbReference>
<dbReference type="SUPFAM" id="SSF141868">
    <property type="entry name" value="EAL domain-like"/>
    <property type="match status" value="1"/>
</dbReference>
<dbReference type="SMART" id="SM00267">
    <property type="entry name" value="GGDEF"/>
    <property type="match status" value="1"/>
</dbReference>
<protein>
    <submittedName>
        <fullName evidence="3">GGDEF domain-containing protein</fullName>
    </submittedName>
</protein>
<dbReference type="InterPro" id="IPR000160">
    <property type="entry name" value="GGDEF_dom"/>
</dbReference>
<dbReference type="Gene3D" id="3.20.20.450">
    <property type="entry name" value="EAL domain"/>
    <property type="match status" value="1"/>
</dbReference>
<evidence type="ECO:0000259" key="2">
    <source>
        <dbReference type="PROSITE" id="PS50887"/>
    </source>
</evidence>
<proteinExistence type="predicted"/>
<dbReference type="PANTHER" id="PTHR33121:SF70">
    <property type="entry name" value="SIGNALING PROTEIN YKOW"/>
    <property type="match status" value="1"/>
</dbReference>
<name>A0ABR7I7J9_9FIRM</name>
<dbReference type="RefSeq" id="WP_186981543.1">
    <property type="nucleotide sequence ID" value="NZ_JACOQH010000001.1"/>
</dbReference>
<dbReference type="EMBL" id="JACOQH010000001">
    <property type="protein sequence ID" value="MBC5752887.1"/>
    <property type="molecule type" value="Genomic_DNA"/>
</dbReference>
<organism evidence="3 4">
    <name type="scientific">Roseburia yibonii</name>
    <dbReference type="NCBI Taxonomy" id="2763063"/>
    <lineage>
        <taxon>Bacteria</taxon>
        <taxon>Bacillati</taxon>
        <taxon>Bacillota</taxon>
        <taxon>Clostridia</taxon>
        <taxon>Lachnospirales</taxon>
        <taxon>Lachnospiraceae</taxon>
        <taxon>Roseburia</taxon>
    </lineage>
</organism>
<dbReference type="InterPro" id="IPR043128">
    <property type="entry name" value="Rev_trsase/Diguanyl_cyclase"/>
</dbReference>
<dbReference type="Gene3D" id="3.30.70.270">
    <property type="match status" value="1"/>
</dbReference>
<dbReference type="Pfam" id="PF00990">
    <property type="entry name" value="GGDEF"/>
    <property type="match status" value="1"/>
</dbReference>
<dbReference type="SUPFAM" id="SSF55073">
    <property type="entry name" value="Nucleotide cyclase"/>
    <property type="match status" value="1"/>
</dbReference>
<evidence type="ECO:0000313" key="4">
    <source>
        <dbReference type="Proteomes" id="UP000621540"/>
    </source>
</evidence>
<feature type="domain" description="GGDEF" evidence="2">
    <location>
        <begin position="159"/>
        <end position="293"/>
    </location>
</feature>
<dbReference type="InterPro" id="IPR001633">
    <property type="entry name" value="EAL_dom"/>
</dbReference>
<comment type="caution">
    <text evidence="3">The sequence shown here is derived from an EMBL/GenBank/DDBJ whole genome shotgun (WGS) entry which is preliminary data.</text>
</comment>
<dbReference type="InterPro" id="IPR035965">
    <property type="entry name" value="PAS-like_dom_sf"/>
</dbReference>
<dbReference type="PROSITE" id="PS50887">
    <property type="entry name" value="GGDEF"/>
    <property type="match status" value="1"/>
</dbReference>
<feature type="domain" description="EAL" evidence="1">
    <location>
        <begin position="302"/>
        <end position="556"/>
    </location>
</feature>
<dbReference type="SUPFAM" id="SSF55785">
    <property type="entry name" value="PYP-like sensor domain (PAS domain)"/>
    <property type="match status" value="1"/>
</dbReference>